<accession>A0A9Q4AA37</accession>
<dbReference type="InterPro" id="IPR002792">
    <property type="entry name" value="TRAM_dom"/>
</dbReference>
<dbReference type="Gene3D" id="2.40.50.1070">
    <property type="match status" value="1"/>
</dbReference>
<evidence type="ECO:0000259" key="6">
    <source>
        <dbReference type="PROSITE" id="PS50926"/>
    </source>
</evidence>
<dbReference type="PROSITE" id="PS50926">
    <property type="entry name" value="TRAM"/>
    <property type="match status" value="1"/>
</dbReference>
<evidence type="ECO:0000256" key="3">
    <source>
        <dbReference type="ARBA" id="ARBA00022691"/>
    </source>
</evidence>
<dbReference type="PROSITE" id="PS01230">
    <property type="entry name" value="TRMA_1"/>
    <property type="match status" value="1"/>
</dbReference>
<dbReference type="PANTHER" id="PTHR11061:SF30">
    <property type="entry name" value="TRNA (URACIL(54)-C(5))-METHYLTRANSFERASE"/>
    <property type="match status" value="1"/>
</dbReference>
<comment type="caution">
    <text evidence="7">The sequence shown here is derived from an EMBL/GenBank/DDBJ whole genome shotgun (WGS) entry which is preliminary data.</text>
</comment>
<gene>
    <name evidence="7" type="primary">rlmD</name>
    <name evidence="7" type="ORF">L0P62_00450</name>
</gene>
<dbReference type="PANTHER" id="PTHR11061">
    <property type="entry name" value="RNA M5U METHYLTRANSFERASE"/>
    <property type="match status" value="1"/>
</dbReference>
<dbReference type="AlphaFoldDB" id="A0A9Q4AA37"/>
<name>A0A9Q4AA37_9FIRM</name>
<keyword evidence="3 4" id="KW-0949">S-adenosyl-L-methionine</keyword>
<evidence type="ECO:0000256" key="5">
    <source>
        <dbReference type="PROSITE-ProRule" id="PRU10015"/>
    </source>
</evidence>
<evidence type="ECO:0000256" key="2">
    <source>
        <dbReference type="ARBA" id="ARBA00022679"/>
    </source>
</evidence>
<dbReference type="GO" id="GO:0070041">
    <property type="term" value="F:rRNA (uridine-C5-)-methyltransferase activity"/>
    <property type="evidence" value="ECO:0007669"/>
    <property type="project" value="TreeGrafter"/>
</dbReference>
<dbReference type="FunFam" id="3.40.50.150:FF:000009">
    <property type="entry name" value="23S rRNA (Uracil(1939)-C(5))-methyltransferase RlmD"/>
    <property type="match status" value="1"/>
</dbReference>
<dbReference type="Gene3D" id="3.40.50.150">
    <property type="entry name" value="Vaccinia Virus protein VP39"/>
    <property type="match status" value="1"/>
</dbReference>
<dbReference type="Proteomes" id="UP001108123">
    <property type="component" value="Unassembled WGS sequence"/>
</dbReference>
<dbReference type="GO" id="GO:0070475">
    <property type="term" value="P:rRNA base methylation"/>
    <property type="evidence" value="ECO:0007669"/>
    <property type="project" value="TreeGrafter"/>
</dbReference>
<dbReference type="InterPro" id="IPR030390">
    <property type="entry name" value="MeTrfase_TrmA_AS"/>
</dbReference>
<dbReference type="Gene3D" id="2.40.50.140">
    <property type="entry name" value="Nucleic acid-binding proteins"/>
    <property type="match status" value="1"/>
</dbReference>
<proteinExistence type="inferred from homology"/>
<feature type="domain" description="TRAM" evidence="6">
    <location>
        <begin position="4"/>
        <end position="62"/>
    </location>
</feature>
<evidence type="ECO:0000256" key="1">
    <source>
        <dbReference type="ARBA" id="ARBA00022603"/>
    </source>
</evidence>
<evidence type="ECO:0000313" key="7">
    <source>
        <dbReference type="EMBL" id="MCG4563907.1"/>
    </source>
</evidence>
<dbReference type="Pfam" id="PF01938">
    <property type="entry name" value="TRAM"/>
    <property type="match status" value="1"/>
</dbReference>
<feature type="active site" description="Nucleophile" evidence="4">
    <location>
        <position position="409"/>
    </location>
</feature>
<dbReference type="PROSITE" id="PS01231">
    <property type="entry name" value="TRMA_2"/>
    <property type="match status" value="1"/>
</dbReference>
<feature type="active site" evidence="5">
    <location>
        <position position="409"/>
    </location>
</feature>
<dbReference type="EMBL" id="JAKNID010000001">
    <property type="protein sequence ID" value="MCG4563907.1"/>
    <property type="molecule type" value="Genomic_DNA"/>
</dbReference>
<organism evidence="7 8">
    <name type="scientific">Anaerosalibacter bizertensis</name>
    <dbReference type="NCBI Taxonomy" id="932217"/>
    <lineage>
        <taxon>Bacteria</taxon>
        <taxon>Bacillati</taxon>
        <taxon>Bacillota</taxon>
        <taxon>Tissierellia</taxon>
        <taxon>Tissierellales</taxon>
        <taxon>Sporanaerobacteraceae</taxon>
        <taxon>Anaerosalibacter</taxon>
    </lineage>
</organism>
<dbReference type="SUPFAM" id="SSF50249">
    <property type="entry name" value="Nucleic acid-binding proteins"/>
    <property type="match status" value="1"/>
</dbReference>
<dbReference type="PROSITE" id="PS51687">
    <property type="entry name" value="SAM_MT_RNA_M5U"/>
    <property type="match status" value="1"/>
</dbReference>
<keyword evidence="1 4" id="KW-0489">Methyltransferase</keyword>
<dbReference type="RefSeq" id="WP_226808017.1">
    <property type="nucleotide sequence ID" value="NZ_JAJBNW010000024.1"/>
</dbReference>
<keyword evidence="2 4" id="KW-0808">Transferase</keyword>
<feature type="binding site" evidence="4">
    <location>
        <position position="284"/>
    </location>
    <ligand>
        <name>S-adenosyl-L-methionine</name>
        <dbReference type="ChEBI" id="CHEBI:59789"/>
    </ligand>
</feature>
<sequence>MKGPVSIGDKLDLNIIDLTNQGLGVGKVEGFTIFVEGGLPGDELIAEIKKTKKNFAEAKAVEIKNPSSKRQISECKYYKNCGGCQLHELDYRAQLDIKTNMVKDAIERIGKLEDVKINPTIGMETPFRYRNKGMFKVGEKEGNISIGYFKNKSHEVVDIEECIIQDEVVDKVLKIVKEYMEKYNVQAYNKKTNKGTIRDIVTRKAKDGSTMVIIVTTSEKLPYKDELIKSLKTVKEVVSIYQNINKKKTPVVLGNKNIKLYGEDKIVDYIDKFKFYISPNSFFQVNPIQTEVLYKKALEYLDLNGGETVFDLYCGIGTISLFISEKAKSVYGVEIVSDAIKDAEENAKLNNVRNIEFIEGKSEEIAPKLLKEGIKADKIVVDPPRKGCDEKLLETIVKIKPETVVYVSCNPSTLARDLKYLDENGYKVIEVQPVDMFPWTMHVECVTLLTRNEDKE</sequence>
<dbReference type="InterPro" id="IPR029063">
    <property type="entry name" value="SAM-dependent_MTases_sf"/>
</dbReference>
<dbReference type="InterPro" id="IPR012340">
    <property type="entry name" value="NA-bd_OB-fold"/>
</dbReference>
<dbReference type="NCBIfam" id="TIGR00479">
    <property type="entry name" value="rumA"/>
    <property type="match status" value="1"/>
</dbReference>
<dbReference type="CDD" id="cd02440">
    <property type="entry name" value="AdoMet_MTases"/>
    <property type="match status" value="1"/>
</dbReference>
<dbReference type="InterPro" id="IPR030391">
    <property type="entry name" value="MeTrfase_TrmA_CS"/>
</dbReference>
<feature type="binding site" evidence="4">
    <location>
        <position position="382"/>
    </location>
    <ligand>
        <name>S-adenosyl-L-methionine</name>
        <dbReference type="ChEBI" id="CHEBI:59789"/>
    </ligand>
</feature>
<dbReference type="FunFam" id="2.40.50.1070:FF:000003">
    <property type="entry name" value="23S rRNA (Uracil-5-)-methyltransferase RumA"/>
    <property type="match status" value="1"/>
</dbReference>
<feature type="binding site" evidence="4">
    <location>
        <position position="313"/>
    </location>
    <ligand>
        <name>S-adenosyl-L-methionine</name>
        <dbReference type="ChEBI" id="CHEBI:59789"/>
    </ligand>
</feature>
<protein>
    <submittedName>
        <fullName evidence="7">23S rRNA (Uracil(1939)-C(5))-methyltransferase RlmD</fullName>
        <ecNumber evidence="7">2.1.1.190</ecNumber>
    </submittedName>
</protein>
<dbReference type="Pfam" id="PF05958">
    <property type="entry name" value="tRNA_U5-meth_tr"/>
    <property type="match status" value="1"/>
</dbReference>
<reference evidence="7" key="1">
    <citation type="submission" date="2022-01" db="EMBL/GenBank/DDBJ databases">
        <title>Collection of gut derived symbiotic bacterial strains cultured from healthy donors.</title>
        <authorList>
            <person name="Lin H."/>
            <person name="Kohout C."/>
            <person name="Waligurski E."/>
            <person name="Pamer E.G."/>
        </authorList>
    </citation>
    <scope>NUCLEOTIDE SEQUENCE</scope>
    <source>
        <strain evidence="7">MSK.14.39</strain>
    </source>
</reference>
<evidence type="ECO:0000256" key="4">
    <source>
        <dbReference type="PROSITE-ProRule" id="PRU01024"/>
    </source>
</evidence>
<keyword evidence="8" id="KW-1185">Reference proteome</keyword>
<dbReference type="SUPFAM" id="SSF53335">
    <property type="entry name" value="S-adenosyl-L-methionine-dependent methyltransferases"/>
    <property type="match status" value="1"/>
</dbReference>
<feature type="binding site" evidence="4">
    <location>
        <position position="334"/>
    </location>
    <ligand>
        <name>S-adenosyl-L-methionine</name>
        <dbReference type="ChEBI" id="CHEBI:59789"/>
    </ligand>
</feature>
<dbReference type="EC" id="2.1.1.190" evidence="7"/>
<dbReference type="InterPro" id="IPR010280">
    <property type="entry name" value="U5_MeTrfase_fam"/>
</dbReference>
<evidence type="ECO:0000313" key="8">
    <source>
        <dbReference type="Proteomes" id="UP001108123"/>
    </source>
</evidence>
<comment type="similarity">
    <text evidence="4">Belongs to the class I-like SAM-binding methyltransferase superfamily. RNA M5U methyltransferase family.</text>
</comment>